<reference evidence="2 3" key="1">
    <citation type="journal article" date="2009" name="Nature">
        <title>The Sorghum bicolor genome and the diversification of grasses.</title>
        <authorList>
            <person name="Paterson A.H."/>
            <person name="Bowers J.E."/>
            <person name="Bruggmann R."/>
            <person name="Dubchak I."/>
            <person name="Grimwood J."/>
            <person name="Gundlach H."/>
            <person name="Haberer G."/>
            <person name="Hellsten U."/>
            <person name="Mitros T."/>
            <person name="Poliakov A."/>
            <person name="Schmutz J."/>
            <person name="Spannagl M."/>
            <person name="Tang H."/>
            <person name="Wang X."/>
            <person name="Wicker T."/>
            <person name="Bharti A.K."/>
            <person name="Chapman J."/>
            <person name="Feltus F.A."/>
            <person name="Gowik U."/>
            <person name="Grigoriev I.V."/>
            <person name="Lyons E."/>
            <person name="Maher C.A."/>
            <person name="Martis M."/>
            <person name="Narechania A."/>
            <person name="Otillar R.P."/>
            <person name="Penning B.W."/>
            <person name="Salamov A.A."/>
            <person name="Wang Y."/>
            <person name="Zhang L."/>
            <person name="Carpita N.C."/>
            <person name="Freeling M."/>
            <person name="Gingle A.R."/>
            <person name="Hash C.T."/>
            <person name="Keller B."/>
            <person name="Klein P."/>
            <person name="Kresovich S."/>
            <person name="McCann M.C."/>
            <person name="Ming R."/>
            <person name="Peterson D.G."/>
            <person name="Mehboob-ur-Rahman"/>
            <person name="Ware D."/>
            <person name="Westhoff P."/>
            <person name="Mayer K.F."/>
            <person name="Messing J."/>
            <person name="Rokhsar D.S."/>
        </authorList>
    </citation>
    <scope>NUCLEOTIDE SEQUENCE [LARGE SCALE GENOMIC DNA]</scope>
    <source>
        <strain evidence="3">cv. BTx623</strain>
    </source>
</reference>
<dbReference type="EMBL" id="CM000768">
    <property type="protein sequence ID" value="OQU77803.1"/>
    <property type="molecule type" value="Genomic_DNA"/>
</dbReference>
<evidence type="ECO:0000313" key="2">
    <source>
        <dbReference type="EMBL" id="OQU77803.1"/>
    </source>
</evidence>
<keyword evidence="1" id="KW-0472">Membrane</keyword>
<organism evidence="2 3">
    <name type="scientific">Sorghum bicolor</name>
    <name type="common">Sorghum</name>
    <name type="synonym">Sorghum vulgare</name>
    <dbReference type="NCBI Taxonomy" id="4558"/>
    <lineage>
        <taxon>Eukaryota</taxon>
        <taxon>Viridiplantae</taxon>
        <taxon>Streptophyta</taxon>
        <taxon>Embryophyta</taxon>
        <taxon>Tracheophyta</taxon>
        <taxon>Spermatophyta</taxon>
        <taxon>Magnoliopsida</taxon>
        <taxon>Liliopsida</taxon>
        <taxon>Poales</taxon>
        <taxon>Poaceae</taxon>
        <taxon>PACMAD clade</taxon>
        <taxon>Panicoideae</taxon>
        <taxon>Andropogonodae</taxon>
        <taxon>Andropogoneae</taxon>
        <taxon>Sorghinae</taxon>
        <taxon>Sorghum</taxon>
    </lineage>
</organism>
<sequence>MSPYLSASIDTLCRLVLIIDFHLQWIQRSLMMSPSLWRLGASSCCGNSLASPGWLYYRLQFIGCSRTWQQERLMFELVLAAGKKRGSIHLLPSYIFAIIICLVVCALYFDLYLGNNFPFELNN</sequence>
<gene>
    <name evidence="2" type="ORF">SORBI_3009G104201</name>
</gene>
<keyword evidence="1" id="KW-0812">Transmembrane</keyword>
<reference evidence="3" key="2">
    <citation type="journal article" date="2018" name="Plant J.">
        <title>The Sorghum bicolor reference genome: improved assembly, gene annotations, a transcriptome atlas, and signatures of genome organization.</title>
        <authorList>
            <person name="McCormick R.F."/>
            <person name="Truong S.K."/>
            <person name="Sreedasyam A."/>
            <person name="Jenkins J."/>
            <person name="Shu S."/>
            <person name="Sims D."/>
            <person name="Kennedy M."/>
            <person name="Amirebrahimi M."/>
            <person name="Weers B.D."/>
            <person name="McKinley B."/>
            <person name="Mattison A."/>
            <person name="Morishige D.T."/>
            <person name="Grimwood J."/>
            <person name="Schmutz J."/>
            <person name="Mullet J.E."/>
        </authorList>
    </citation>
    <scope>NUCLEOTIDE SEQUENCE [LARGE SCALE GENOMIC DNA]</scope>
    <source>
        <strain evidence="3">cv. BTx623</strain>
    </source>
</reference>
<proteinExistence type="predicted"/>
<keyword evidence="1" id="KW-1133">Transmembrane helix</keyword>
<accession>A0A1Z5R1Z9</accession>
<dbReference type="Proteomes" id="UP000000768">
    <property type="component" value="Chromosome 9"/>
</dbReference>
<protein>
    <submittedName>
        <fullName evidence="2">Uncharacterized protein</fullName>
    </submittedName>
</protein>
<keyword evidence="3" id="KW-1185">Reference proteome</keyword>
<evidence type="ECO:0000313" key="3">
    <source>
        <dbReference type="Proteomes" id="UP000000768"/>
    </source>
</evidence>
<evidence type="ECO:0000256" key="1">
    <source>
        <dbReference type="SAM" id="Phobius"/>
    </source>
</evidence>
<name>A0A1Z5R1Z9_SORBI</name>
<dbReference type="AlphaFoldDB" id="A0A1Z5R1Z9"/>
<dbReference type="InParanoid" id="A0A1Z5R1Z9"/>
<feature type="transmembrane region" description="Helical" evidence="1">
    <location>
        <begin position="93"/>
        <end position="113"/>
    </location>
</feature>
<dbReference type="Gramene" id="OQU77803">
    <property type="protein sequence ID" value="OQU77803"/>
    <property type="gene ID" value="SORBI_3009G104201"/>
</dbReference>